<dbReference type="Pfam" id="PF00378">
    <property type="entry name" value="ECH_1"/>
    <property type="match status" value="1"/>
</dbReference>
<dbReference type="Pfam" id="PF02737">
    <property type="entry name" value="3HCDH_N"/>
    <property type="match status" value="1"/>
</dbReference>
<dbReference type="OrthoDB" id="9771883at2"/>
<name>A0A327WY36_LARAB</name>
<protein>
    <submittedName>
        <fullName evidence="10">3-hydroxyacyl-CoA dehydrogenase</fullName>
    </submittedName>
</protein>
<keyword evidence="2" id="KW-0276">Fatty acid metabolism</keyword>
<sequence length="822" mass="91018">MQTTLSKPYAEGRSSATRNRSIRRVAVLGSGIMGSRIAAHFANIGVDVLLLDIVPNALTPAEEAKGLTLDKPAVRNRIVNDAFQNLLKASPAALYSPKFASRITLGNFDDNLQDIGKYDWVIEVVVERLDIKRSLYERVEQYRKPGTLITSNTSGIPMHLLTEGRSEDFRQNFCGTHFFNPPRYLRLLEIIPGPDTDPAIVDFLMKYGDLYLGKTTVLCKDTPAFIANRLGIYAMIQTIRVAEEMGLTVEEVDKLTGPVVGRPKSGTFRLSDVVGLDTTVNVATNLLKVLTNDESKDGFQLPSVMQKLMENKWLGDKTGQGFYKKIKDEKGQSVILALDLKTFEYKPSQKVKFATLEGTKSIDNLKKRFSVLLAGQDQAGEFYRKTFADQFRYASYRIPEVADELYRIDAAITAGFGWQLGLFETWDAIGLRKGIELIESMGEKPAPWVYEMLEAGFESFYKVEGGVRKYYDIPTKSYKAIPGTEQFILLENFRGDGPSNNIVWKNAGAVLYDLGDGILNLEFRSKMNTMGAEVIEGINKAISIGEKEFRGLVIGNESAEAFSAGANLATLFMFAIEQEFDEINLMIAQFQQTMMRARYSSIPVVGAPHSLALGGGCELNLHCDRVVAHSELYMGLVEVGVGLIPAGGGTKEMAARASDLYQTGDPELNILQSIFMNIATAKVSTSAQEAREMNYLLPTAQIVLNRSRLLAEAKQVAIELAENGYTQPKPRKDIKVQGKTGIALFKAGITAMRMGRYISEHDQKIAEKLAYVICGGDLSTPQTVSEQYLIDLEREAFLSLTGERKTLERMQGLLNGGKPPRN</sequence>
<dbReference type="InterPro" id="IPR001753">
    <property type="entry name" value="Enoyl-CoA_hydra/iso"/>
</dbReference>
<keyword evidence="11" id="KW-1185">Reference proteome</keyword>
<feature type="domain" description="3-hydroxyacyl-CoA dehydrogenase C-terminal" evidence="8">
    <location>
        <begin position="225"/>
        <end position="324"/>
    </location>
</feature>
<dbReference type="InterPro" id="IPR008927">
    <property type="entry name" value="6-PGluconate_DH-like_C_sf"/>
</dbReference>
<dbReference type="InterPro" id="IPR006108">
    <property type="entry name" value="3HC_DH_C"/>
</dbReference>
<dbReference type="RefSeq" id="WP_111629140.1">
    <property type="nucleotide sequence ID" value="NZ_QLMC01000003.1"/>
</dbReference>
<evidence type="ECO:0000256" key="5">
    <source>
        <dbReference type="ARBA" id="ARBA00023027"/>
    </source>
</evidence>
<dbReference type="GO" id="GO:0006635">
    <property type="term" value="P:fatty acid beta-oxidation"/>
    <property type="evidence" value="ECO:0007669"/>
    <property type="project" value="UniProtKB-UniPathway"/>
</dbReference>
<dbReference type="AlphaFoldDB" id="A0A327WY36"/>
<evidence type="ECO:0000259" key="9">
    <source>
        <dbReference type="Pfam" id="PF02737"/>
    </source>
</evidence>
<dbReference type="GO" id="GO:0003857">
    <property type="term" value="F:(3S)-3-hydroxyacyl-CoA dehydrogenase (NAD+) activity"/>
    <property type="evidence" value="ECO:0007669"/>
    <property type="project" value="UniProtKB-EC"/>
</dbReference>
<dbReference type="SUPFAM" id="SSF51735">
    <property type="entry name" value="NAD(P)-binding Rossmann-fold domains"/>
    <property type="match status" value="1"/>
</dbReference>
<keyword evidence="3" id="KW-0442">Lipid degradation</keyword>
<dbReference type="UniPathway" id="UPA00659"/>
<dbReference type="SUPFAM" id="SSF48179">
    <property type="entry name" value="6-phosphogluconate dehydrogenase C-terminal domain-like"/>
    <property type="match status" value="2"/>
</dbReference>
<evidence type="ECO:0000256" key="2">
    <source>
        <dbReference type="ARBA" id="ARBA00022832"/>
    </source>
</evidence>
<evidence type="ECO:0000256" key="6">
    <source>
        <dbReference type="ARBA" id="ARBA00023098"/>
    </source>
</evidence>
<dbReference type="GO" id="GO:0070403">
    <property type="term" value="F:NAD+ binding"/>
    <property type="evidence" value="ECO:0007669"/>
    <property type="project" value="InterPro"/>
</dbReference>
<evidence type="ECO:0000256" key="3">
    <source>
        <dbReference type="ARBA" id="ARBA00022963"/>
    </source>
</evidence>
<dbReference type="InterPro" id="IPR029045">
    <property type="entry name" value="ClpP/crotonase-like_dom_sf"/>
</dbReference>
<feature type="domain" description="3-hydroxyacyl-CoA dehydrogenase NAD binding" evidence="9">
    <location>
        <begin position="25"/>
        <end position="222"/>
    </location>
</feature>
<accession>A0A327WY36</accession>
<dbReference type="SUPFAM" id="SSF52096">
    <property type="entry name" value="ClpP/crotonase"/>
    <property type="match status" value="1"/>
</dbReference>
<dbReference type="Gene3D" id="3.40.50.720">
    <property type="entry name" value="NAD(P)-binding Rossmann-like Domain"/>
    <property type="match status" value="1"/>
</dbReference>
<reference evidence="10 11" key="1">
    <citation type="submission" date="2018-06" db="EMBL/GenBank/DDBJ databases">
        <title>Genomic Encyclopedia of Archaeal and Bacterial Type Strains, Phase II (KMG-II): from individual species to whole genera.</title>
        <authorList>
            <person name="Goeker M."/>
        </authorList>
    </citation>
    <scope>NUCLEOTIDE SEQUENCE [LARGE SCALE GENOMIC DNA]</scope>
    <source>
        <strain evidence="10 11">DSM 21851</strain>
    </source>
</reference>
<dbReference type="InterPro" id="IPR036291">
    <property type="entry name" value="NAD(P)-bd_dom_sf"/>
</dbReference>
<comment type="caution">
    <text evidence="10">The sequence shown here is derived from an EMBL/GenBank/DDBJ whole genome shotgun (WGS) entry which is preliminary data.</text>
</comment>
<evidence type="ECO:0000256" key="1">
    <source>
        <dbReference type="ARBA" id="ARBA00005005"/>
    </source>
</evidence>
<evidence type="ECO:0000313" key="11">
    <source>
        <dbReference type="Proteomes" id="UP000248790"/>
    </source>
</evidence>
<keyword evidence="4" id="KW-0560">Oxidoreductase</keyword>
<dbReference type="Gene3D" id="1.10.1040.50">
    <property type="match status" value="1"/>
</dbReference>
<evidence type="ECO:0000313" key="10">
    <source>
        <dbReference type="EMBL" id="RAJ98217.1"/>
    </source>
</evidence>
<dbReference type="Pfam" id="PF00725">
    <property type="entry name" value="3HCDH"/>
    <property type="match status" value="1"/>
</dbReference>
<evidence type="ECO:0000259" key="8">
    <source>
        <dbReference type="Pfam" id="PF00725"/>
    </source>
</evidence>
<dbReference type="InterPro" id="IPR006176">
    <property type="entry name" value="3-OHacyl-CoA_DH_NAD-bd"/>
</dbReference>
<comment type="catalytic activity">
    <reaction evidence="7">
        <text>a (3S)-3-hydroxyacyl-CoA + NAD(+) = a 3-oxoacyl-CoA + NADH + H(+)</text>
        <dbReference type="Rhea" id="RHEA:22432"/>
        <dbReference type="ChEBI" id="CHEBI:15378"/>
        <dbReference type="ChEBI" id="CHEBI:57318"/>
        <dbReference type="ChEBI" id="CHEBI:57540"/>
        <dbReference type="ChEBI" id="CHEBI:57945"/>
        <dbReference type="ChEBI" id="CHEBI:90726"/>
        <dbReference type="EC" id="1.1.1.35"/>
    </reaction>
</comment>
<dbReference type="Gene3D" id="3.90.226.10">
    <property type="entry name" value="2-enoyl-CoA Hydratase, Chain A, domain 1"/>
    <property type="match status" value="1"/>
</dbReference>
<dbReference type="PANTHER" id="PTHR48075:SF7">
    <property type="entry name" value="3-HYDROXYACYL-COA DEHYDROGENASE-RELATED"/>
    <property type="match status" value="1"/>
</dbReference>
<keyword evidence="6" id="KW-0443">Lipid metabolism</keyword>
<dbReference type="PANTHER" id="PTHR48075">
    <property type="entry name" value="3-HYDROXYACYL-COA DEHYDROGENASE FAMILY PROTEIN"/>
    <property type="match status" value="1"/>
</dbReference>
<dbReference type="EMBL" id="QLMC01000003">
    <property type="protein sequence ID" value="RAJ98217.1"/>
    <property type="molecule type" value="Genomic_DNA"/>
</dbReference>
<comment type="pathway">
    <text evidence="1">Lipid metabolism; fatty acid beta-oxidation.</text>
</comment>
<gene>
    <name evidence="10" type="ORF">LX87_03126</name>
</gene>
<proteinExistence type="predicted"/>
<dbReference type="CDD" id="cd06558">
    <property type="entry name" value="crotonase-like"/>
    <property type="match status" value="1"/>
</dbReference>
<keyword evidence="5" id="KW-0520">NAD</keyword>
<dbReference type="Proteomes" id="UP000248790">
    <property type="component" value="Unassembled WGS sequence"/>
</dbReference>
<evidence type="ECO:0000256" key="7">
    <source>
        <dbReference type="ARBA" id="ARBA00049556"/>
    </source>
</evidence>
<organism evidence="10 11">
    <name type="scientific">Larkinella arboricola</name>
    <dbReference type="NCBI Taxonomy" id="643671"/>
    <lineage>
        <taxon>Bacteria</taxon>
        <taxon>Pseudomonadati</taxon>
        <taxon>Bacteroidota</taxon>
        <taxon>Cytophagia</taxon>
        <taxon>Cytophagales</taxon>
        <taxon>Spirosomataceae</taxon>
        <taxon>Larkinella</taxon>
    </lineage>
</organism>
<evidence type="ECO:0000256" key="4">
    <source>
        <dbReference type="ARBA" id="ARBA00023002"/>
    </source>
</evidence>